<evidence type="ECO:0000259" key="1">
    <source>
        <dbReference type="Pfam" id="PF09593"/>
    </source>
</evidence>
<evidence type="ECO:0000313" key="3">
    <source>
        <dbReference type="Proteomes" id="UP000201343"/>
    </source>
</evidence>
<proteinExistence type="predicted"/>
<reference evidence="2 3" key="1">
    <citation type="journal article" date="2008" name="J. Gen. Virol.">
        <title>Molecular characterization of begomoviruses and DNA satellites from Vietnam: additional evidence that the New World geminiviruses were present in the Old World prior to continental separation.</title>
        <authorList>
            <person name="Ha C."/>
            <person name="Coombs S."/>
            <person name="Revill P."/>
            <person name="Harding R."/>
            <person name="Vu M."/>
            <person name="Dale J."/>
        </authorList>
    </citation>
    <scope>NUCLEOTIDE SEQUENCE [LARGE SCALE GENOMIC DNA]</scope>
</reference>
<dbReference type="OrthoDB" id="17520at10239"/>
<accession>A5H1F7</accession>
<gene>
    <name evidence="2" type="primary">C1</name>
</gene>
<dbReference type="InterPro" id="IPR018583">
    <property type="entry name" value="CLCuD_DNA-betaC1"/>
</dbReference>
<evidence type="ECO:0000313" key="2">
    <source>
        <dbReference type="EMBL" id="ABG26123.1"/>
    </source>
</evidence>
<dbReference type="KEGG" id="vg:5228068"/>
<organism evidence="2 3">
    <name type="scientific">Erectites yellow mosaic betasatellite</name>
    <dbReference type="NCBI Taxonomy" id="2844159"/>
    <lineage>
        <taxon>Viruses</taxon>
        <taxon>Viruses incertae sedis</taxon>
        <taxon>Tolecusatellitidae</taxon>
        <taxon>Betasatellite</taxon>
        <taxon>Betasatellite erectitis</taxon>
    </lineage>
</organism>
<keyword evidence="3" id="KW-1185">Reference proteome</keyword>
<sequence>MKRLMYMSQQLTMTIRYNNTKGMRFTIDVKLKEDSSILVLIELTSTKSPALAKKKFMIPYRHSGIIPPFNFNSLEEGIRNLLDIMYKESNIAEFKQEDMVECIDILMMQEAPVDDINLQDEYDVIMNSDV</sequence>
<dbReference type="EMBL" id="DQ641713">
    <property type="protein sequence ID" value="ABG26123.1"/>
    <property type="molecule type" value="Genomic_DNA"/>
</dbReference>
<protein>
    <submittedName>
        <fullName evidence="2">C1 protein</fullName>
    </submittedName>
</protein>
<dbReference type="Proteomes" id="UP000201343">
    <property type="component" value="Segment"/>
</dbReference>
<name>A5H1F7_9VIRU</name>
<dbReference type="Pfam" id="PF09593">
    <property type="entry name" value="Pathogen_betaC1"/>
    <property type="match status" value="1"/>
</dbReference>
<feature type="domain" description="Cotton leaf-curl disease DNA-betaC1" evidence="1">
    <location>
        <begin position="14"/>
        <end position="130"/>
    </location>
</feature>